<evidence type="ECO:0000256" key="1">
    <source>
        <dbReference type="ARBA" id="ARBA00004141"/>
    </source>
</evidence>
<keyword evidence="3" id="KW-0813">Transport</keyword>
<feature type="domain" description="CBS" evidence="10">
    <location>
        <begin position="170"/>
        <end position="227"/>
    </location>
</feature>
<dbReference type="EMBL" id="PFCO01000003">
    <property type="protein sequence ID" value="PIR69775.1"/>
    <property type="molecule type" value="Genomic_DNA"/>
</dbReference>
<evidence type="ECO:0000256" key="4">
    <source>
        <dbReference type="ARBA" id="ARBA00022692"/>
    </source>
</evidence>
<feature type="transmembrane region" description="Helical" evidence="9">
    <location>
        <begin position="326"/>
        <end position="347"/>
    </location>
</feature>
<feature type="transmembrane region" description="Helical" evidence="9">
    <location>
        <begin position="254"/>
        <end position="272"/>
    </location>
</feature>
<name>A0A2H0TG44_9BACT</name>
<dbReference type="AlphaFoldDB" id="A0A2H0TG44"/>
<comment type="caution">
    <text evidence="11">The sequence shown here is derived from an EMBL/GenBank/DDBJ whole genome shotgun (WGS) entry which is preliminary data.</text>
</comment>
<dbReference type="Gene3D" id="3.10.580.10">
    <property type="entry name" value="CBS-domain"/>
    <property type="match status" value="1"/>
</dbReference>
<dbReference type="InterPro" id="IPR038076">
    <property type="entry name" value="MgtE_N_sf"/>
</dbReference>
<protein>
    <submittedName>
        <fullName evidence="11">Magnesium transporter</fullName>
    </submittedName>
</protein>
<dbReference type="InterPro" id="IPR006667">
    <property type="entry name" value="SLC41_membr_dom"/>
</dbReference>
<dbReference type="InterPro" id="IPR046342">
    <property type="entry name" value="CBS_dom_sf"/>
</dbReference>
<dbReference type="InterPro" id="IPR036739">
    <property type="entry name" value="SLC41_membr_dom_sf"/>
</dbReference>
<dbReference type="GO" id="GO:0008324">
    <property type="term" value="F:monoatomic cation transmembrane transporter activity"/>
    <property type="evidence" value="ECO:0007669"/>
    <property type="project" value="InterPro"/>
</dbReference>
<evidence type="ECO:0000256" key="6">
    <source>
        <dbReference type="ARBA" id="ARBA00022989"/>
    </source>
</evidence>
<evidence type="ECO:0000259" key="10">
    <source>
        <dbReference type="PROSITE" id="PS51371"/>
    </source>
</evidence>
<comment type="subcellular location">
    <subcellularLocation>
        <location evidence="1">Membrane</location>
        <topology evidence="1">Multi-pass membrane protein</topology>
    </subcellularLocation>
</comment>
<proteinExistence type="inferred from homology"/>
<comment type="similarity">
    <text evidence="2">Belongs to the SLC41A transporter family.</text>
</comment>
<evidence type="ECO:0000256" key="7">
    <source>
        <dbReference type="ARBA" id="ARBA00023136"/>
    </source>
</evidence>
<dbReference type="InterPro" id="IPR000644">
    <property type="entry name" value="CBS_dom"/>
</dbReference>
<dbReference type="GO" id="GO:0016020">
    <property type="term" value="C:membrane"/>
    <property type="evidence" value="ECO:0007669"/>
    <property type="project" value="UniProtKB-SubCell"/>
</dbReference>
<dbReference type="PANTHER" id="PTHR41394:SF5">
    <property type="entry name" value="SLC41A_MGTE INTEGRAL MEMBRANE DOMAIN-CONTAINING PROTEIN"/>
    <property type="match status" value="1"/>
</dbReference>
<dbReference type="Pfam" id="PF00571">
    <property type="entry name" value="CBS"/>
    <property type="match status" value="2"/>
</dbReference>
<dbReference type="PROSITE" id="PS51371">
    <property type="entry name" value="CBS"/>
    <property type="match status" value="1"/>
</dbReference>
<dbReference type="SUPFAM" id="SSF161093">
    <property type="entry name" value="MgtE membrane domain-like"/>
    <property type="match status" value="1"/>
</dbReference>
<dbReference type="PANTHER" id="PTHR41394">
    <property type="entry name" value="MAGNESIUM TRANSPORTER MGTE"/>
    <property type="match status" value="1"/>
</dbReference>
<evidence type="ECO:0000313" key="12">
    <source>
        <dbReference type="Proteomes" id="UP000231503"/>
    </source>
</evidence>
<evidence type="ECO:0000256" key="3">
    <source>
        <dbReference type="ARBA" id="ARBA00022448"/>
    </source>
</evidence>
<accession>A0A2H0TG44</accession>
<dbReference type="Gene3D" id="1.25.60.10">
    <property type="entry name" value="MgtE N-terminal domain-like"/>
    <property type="match status" value="1"/>
</dbReference>
<dbReference type="Proteomes" id="UP000231503">
    <property type="component" value="Unassembled WGS sequence"/>
</dbReference>
<dbReference type="SMART" id="SM00924">
    <property type="entry name" value="MgtE_N"/>
    <property type="match status" value="1"/>
</dbReference>
<keyword evidence="5" id="KW-0460">Magnesium</keyword>
<gene>
    <name evidence="11" type="ORF">COU47_01705</name>
</gene>
<evidence type="ECO:0000313" key="11">
    <source>
        <dbReference type="EMBL" id="PIR69775.1"/>
    </source>
</evidence>
<feature type="transmembrane region" description="Helical" evidence="9">
    <location>
        <begin position="353"/>
        <end position="378"/>
    </location>
</feature>
<dbReference type="SUPFAM" id="SSF54631">
    <property type="entry name" value="CBS-domain pair"/>
    <property type="match status" value="1"/>
</dbReference>
<keyword evidence="4 9" id="KW-0812">Transmembrane</keyword>
<dbReference type="InterPro" id="IPR006668">
    <property type="entry name" value="Mg_transptr_MgtE_intracell_dom"/>
</dbReference>
<reference evidence="12" key="1">
    <citation type="submission" date="2017-09" db="EMBL/GenBank/DDBJ databases">
        <title>Depth-based differentiation of microbial function through sediment-hosted aquifers and enrichment of novel symbionts in the deep terrestrial subsurface.</title>
        <authorList>
            <person name="Probst A.J."/>
            <person name="Ladd B."/>
            <person name="Jarett J.K."/>
            <person name="Geller-Mcgrath D.E."/>
            <person name="Sieber C.M.K."/>
            <person name="Emerson J.B."/>
            <person name="Anantharaman K."/>
            <person name="Thomas B.C."/>
            <person name="Malmstrom R."/>
            <person name="Stieglmeier M."/>
            <person name="Klingl A."/>
            <person name="Woyke T."/>
            <person name="Ryan C.M."/>
            <person name="Banfield J.F."/>
        </authorList>
    </citation>
    <scope>NUCLEOTIDE SEQUENCE [LARGE SCALE GENOMIC DNA]</scope>
</reference>
<evidence type="ECO:0000256" key="9">
    <source>
        <dbReference type="SAM" id="Phobius"/>
    </source>
</evidence>
<dbReference type="Pfam" id="PF03448">
    <property type="entry name" value="MgtE_N"/>
    <property type="match status" value="1"/>
</dbReference>
<evidence type="ECO:0000256" key="5">
    <source>
        <dbReference type="ARBA" id="ARBA00022842"/>
    </source>
</evidence>
<evidence type="ECO:0000256" key="2">
    <source>
        <dbReference type="ARBA" id="ARBA00009749"/>
    </source>
</evidence>
<organism evidence="11 12">
    <name type="scientific">Candidatus Niyogibacteria bacterium CG10_big_fil_rev_8_21_14_0_10_46_36</name>
    <dbReference type="NCBI Taxonomy" id="1974726"/>
    <lineage>
        <taxon>Bacteria</taxon>
        <taxon>Candidatus Niyogiibacteriota</taxon>
    </lineage>
</organism>
<evidence type="ECO:0000256" key="8">
    <source>
        <dbReference type="PROSITE-ProRule" id="PRU00703"/>
    </source>
</evidence>
<feature type="transmembrane region" description="Helical" evidence="9">
    <location>
        <begin position="390"/>
        <end position="414"/>
    </location>
</feature>
<keyword evidence="8" id="KW-0129">CBS domain</keyword>
<dbReference type="SUPFAM" id="SSF158791">
    <property type="entry name" value="MgtE N-terminal domain-like"/>
    <property type="match status" value="1"/>
</dbReference>
<keyword evidence="7 9" id="KW-0472">Membrane</keyword>
<dbReference type="Gene3D" id="1.10.357.20">
    <property type="entry name" value="SLC41 divalent cation transporters, integral membrane domain"/>
    <property type="match status" value="1"/>
</dbReference>
<keyword evidence="6 9" id="KW-1133">Transmembrane helix</keyword>
<sequence>MPTIQQIAQKIAYGHDKRVDMFRDIQSEIQSEVLLRLGKHVQYDILNQLDKQEIVSLLERLDPDEATDILQVFSKRKQETLLREMTEQMKNSLSVLLQFDPETAGGLMNLDYIIVDADDTVAHVAKRFKVHEKRTGRLPAIIVSREGNMAGYLPGHELGFSRPSEKVYKHVRNIETIHYSASHEDVLKKFRLHPHNKLVVFGEKNAVLGIIYSDDVLRLMHEQESKSLYDFAGVSDEEGVFDSAPRKIRYRYKWLIVNLATAFLAAFTVGFFEDTVSRYVLLAVYMPIVAGMGGNAATQTLAVLVRGISLRQIDLAHIWRTLRNELLSGFVNGLINGVLVAGVVLFVNRDIKIALILASAMIINLLVAAFFGTLVPLVMKHFGKDPASSATIFITTATDVLGFLAFLGLATIVLA</sequence>
<dbReference type="Pfam" id="PF01769">
    <property type="entry name" value="MgtE"/>
    <property type="match status" value="1"/>
</dbReference>